<dbReference type="PROSITE" id="PS00041">
    <property type="entry name" value="HTH_ARAC_FAMILY_1"/>
    <property type="match status" value="1"/>
</dbReference>
<evidence type="ECO:0000259" key="5">
    <source>
        <dbReference type="PROSITE" id="PS01124"/>
    </source>
</evidence>
<dbReference type="Pfam" id="PF12833">
    <property type="entry name" value="HTH_18"/>
    <property type="match status" value="1"/>
</dbReference>
<proteinExistence type="predicted"/>
<reference evidence="6 7" key="1">
    <citation type="submission" date="2017-11" db="EMBL/GenBank/DDBJ databases">
        <title>Draft genome of Arthrobacter agilis strain UMCV2, a plant growth-promoting rhizobacterium and biocontrol capacity of phytopathogenic fungi.</title>
        <authorList>
            <person name="Martinez-Camara R."/>
            <person name="Santoyo G."/>
            <person name="Moreno-Hagelsieb G."/>
            <person name="Valencia-Cantero E."/>
        </authorList>
    </citation>
    <scope>NUCLEOTIDE SEQUENCE [LARGE SCALE GENOMIC DNA]</scope>
    <source>
        <strain evidence="6 7">UMCV2</strain>
    </source>
</reference>
<evidence type="ECO:0000256" key="4">
    <source>
        <dbReference type="ARBA" id="ARBA00023163"/>
    </source>
</evidence>
<dbReference type="GO" id="GO:0003700">
    <property type="term" value="F:DNA-binding transcription factor activity"/>
    <property type="evidence" value="ECO:0007669"/>
    <property type="project" value="InterPro"/>
</dbReference>
<dbReference type="PANTHER" id="PTHR46796:SF7">
    <property type="entry name" value="ARAC FAMILY TRANSCRIPTIONAL REGULATOR"/>
    <property type="match status" value="1"/>
</dbReference>
<dbReference type="Pfam" id="PF02311">
    <property type="entry name" value="AraC_binding"/>
    <property type="match status" value="1"/>
</dbReference>
<accession>A0A2L0UGJ4</accession>
<dbReference type="Gene3D" id="1.10.10.60">
    <property type="entry name" value="Homeodomain-like"/>
    <property type="match status" value="1"/>
</dbReference>
<keyword evidence="1" id="KW-0805">Transcription regulation</keyword>
<keyword evidence="3" id="KW-0010">Activator</keyword>
<dbReference type="InterPro" id="IPR050204">
    <property type="entry name" value="AraC_XylS_family_regulators"/>
</dbReference>
<sequence>MHGRSDTHEPVGERATGFDDQRLVVVPRPLVREALGRPVTRRMVVTDAGFFPRAEGHGRRRDKGAPETIIMLCVAGSGWIEVGGDRARVGKATAVVLPGNTGIPHAYGAALEDPWTIWWCHVRGTDVPELIGEAGISNDRPLIGLVAVDRLTAVLDEIITALERDQSPARLVATAGMAWRLLTSLAVDRRSPEQGAPLEQAMRFLEERIDGTIRVPHLAALVGVSSSQLSKLFREATGGGVLAHHVALKMARARRLLDTTTLSVAQVGQEIGMDDQFYFSRQFRRLHGLSPSAYRAERKG</sequence>
<dbReference type="SUPFAM" id="SSF46689">
    <property type="entry name" value="Homeodomain-like"/>
    <property type="match status" value="2"/>
</dbReference>
<evidence type="ECO:0000313" key="6">
    <source>
        <dbReference type="EMBL" id="AUZ88352.1"/>
    </source>
</evidence>
<gene>
    <name evidence="6" type="ORF">CVO76_12425</name>
</gene>
<dbReference type="CDD" id="cd06986">
    <property type="entry name" value="cupin_MmsR-like_N"/>
    <property type="match status" value="1"/>
</dbReference>
<dbReference type="SUPFAM" id="SSF51215">
    <property type="entry name" value="Regulatory protein AraC"/>
    <property type="match status" value="1"/>
</dbReference>
<keyword evidence="2" id="KW-0238">DNA-binding</keyword>
<feature type="domain" description="HTH araC/xylS-type" evidence="5">
    <location>
        <begin position="199"/>
        <end position="297"/>
    </location>
</feature>
<dbReference type="PANTHER" id="PTHR46796">
    <property type="entry name" value="HTH-TYPE TRANSCRIPTIONAL ACTIVATOR RHAS-RELATED"/>
    <property type="match status" value="1"/>
</dbReference>
<dbReference type="PRINTS" id="PR00032">
    <property type="entry name" value="HTHARAC"/>
</dbReference>
<dbReference type="InterPro" id="IPR009057">
    <property type="entry name" value="Homeodomain-like_sf"/>
</dbReference>
<dbReference type="InterPro" id="IPR037923">
    <property type="entry name" value="HTH-like"/>
</dbReference>
<evidence type="ECO:0000256" key="3">
    <source>
        <dbReference type="ARBA" id="ARBA00023159"/>
    </source>
</evidence>
<dbReference type="EMBL" id="CP024915">
    <property type="protein sequence ID" value="AUZ88352.1"/>
    <property type="molecule type" value="Genomic_DNA"/>
</dbReference>
<dbReference type="Proteomes" id="UP000239187">
    <property type="component" value="Chromosome"/>
</dbReference>
<organism evidence="6 7">
    <name type="scientific">Arthrobacter agilis</name>
    <dbReference type="NCBI Taxonomy" id="37921"/>
    <lineage>
        <taxon>Bacteria</taxon>
        <taxon>Bacillati</taxon>
        <taxon>Actinomycetota</taxon>
        <taxon>Actinomycetes</taxon>
        <taxon>Micrococcales</taxon>
        <taxon>Micrococcaceae</taxon>
        <taxon>Arthrobacter</taxon>
    </lineage>
</organism>
<name>A0A2L0UGJ4_9MICC</name>
<evidence type="ECO:0000256" key="1">
    <source>
        <dbReference type="ARBA" id="ARBA00023015"/>
    </source>
</evidence>
<dbReference type="InterPro" id="IPR003313">
    <property type="entry name" value="AraC-bd"/>
</dbReference>
<dbReference type="PROSITE" id="PS01124">
    <property type="entry name" value="HTH_ARAC_FAMILY_2"/>
    <property type="match status" value="1"/>
</dbReference>
<dbReference type="InterPro" id="IPR018062">
    <property type="entry name" value="HTH_AraC-typ_CS"/>
</dbReference>
<dbReference type="GO" id="GO:0043565">
    <property type="term" value="F:sequence-specific DNA binding"/>
    <property type="evidence" value="ECO:0007669"/>
    <property type="project" value="InterPro"/>
</dbReference>
<keyword evidence="4" id="KW-0804">Transcription</keyword>
<dbReference type="Gene3D" id="2.60.120.280">
    <property type="entry name" value="Regulatory protein AraC"/>
    <property type="match status" value="1"/>
</dbReference>
<evidence type="ECO:0000313" key="7">
    <source>
        <dbReference type="Proteomes" id="UP000239187"/>
    </source>
</evidence>
<dbReference type="InterPro" id="IPR020449">
    <property type="entry name" value="Tscrpt_reg_AraC-type_HTH"/>
</dbReference>
<dbReference type="InterPro" id="IPR018060">
    <property type="entry name" value="HTH_AraC"/>
</dbReference>
<evidence type="ECO:0000256" key="2">
    <source>
        <dbReference type="ARBA" id="ARBA00023125"/>
    </source>
</evidence>
<dbReference type="SMART" id="SM00342">
    <property type="entry name" value="HTH_ARAC"/>
    <property type="match status" value="1"/>
</dbReference>
<protein>
    <submittedName>
        <fullName evidence="6">AraC family transcriptional regulator</fullName>
    </submittedName>
</protein>
<dbReference type="AlphaFoldDB" id="A0A2L0UGJ4"/>